<evidence type="ECO:0000256" key="1">
    <source>
        <dbReference type="ARBA" id="ARBA00001947"/>
    </source>
</evidence>
<dbReference type="OrthoDB" id="5363962at2759"/>
<dbReference type="InterPro" id="IPR011032">
    <property type="entry name" value="GroES-like_sf"/>
</dbReference>
<keyword evidence="11" id="KW-1185">Reference proteome</keyword>
<dbReference type="InterPro" id="IPR002328">
    <property type="entry name" value="ADH_Zn_CS"/>
</dbReference>
<keyword evidence="6" id="KW-0520">NAD</keyword>
<dbReference type="HOGENOM" id="CLU_026673_11_5_1"/>
<dbReference type="InterPro" id="IPR013154">
    <property type="entry name" value="ADH-like_N"/>
</dbReference>
<gene>
    <name evidence="10" type="ORF">DACRYDRAFT_22013</name>
</gene>
<accession>M5FWL5</accession>
<dbReference type="GeneID" id="63687701"/>
<keyword evidence="5" id="KW-0560">Oxidoreductase</keyword>
<dbReference type="SUPFAM" id="SSF50129">
    <property type="entry name" value="GroES-like"/>
    <property type="match status" value="1"/>
</dbReference>
<dbReference type="AlphaFoldDB" id="M5FWL5"/>
<feature type="domain" description="Enoyl reductase (ER)" evidence="9">
    <location>
        <begin position="15"/>
        <end position="372"/>
    </location>
</feature>
<dbReference type="RefSeq" id="XP_040629230.1">
    <property type="nucleotide sequence ID" value="XM_040772639.1"/>
</dbReference>
<dbReference type="PROSITE" id="PS00059">
    <property type="entry name" value="ADH_ZINC"/>
    <property type="match status" value="1"/>
</dbReference>
<dbReference type="GO" id="GO:0003939">
    <property type="term" value="F:L-iditol 2-dehydrogenase (NAD+) activity"/>
    <property type="evidence" value="ECO:0007669"/>
    <property type="project" value="TreeGrafter"/>
</dbReference>
<evidence type="ECO:0000313" key="11">
    <source>
        <dbReference type="Proteomes" id="UP000030653"/>
    </source>
</evidence>
<evidence type="ECO:0000313" key="10">
    <source>
        <dbReference type="EMBL" id="EJU02336.1"/>
    </source>
</evidence>
<evidence type="ECO:0000256" key="6">
    <source>
        <dbReference type="ARBA" id="ARBA00023027"/>
    </source>
</evidence>
<dbReference type="EMBL" id="JH795862">
    <property type="protein sequence ID" value="EJU02336.1"/>
    <property type="molecule type" value="Genomic_DNA"/>
</dbReference>
<dbReference type="OMA" id="INHPARW"/>
<evidence type="ECO:0000256" key="3">
    <source>
        <dbReference type="ARBA" id="ARBA00022723"/>
    </source>
</evidence>
<name>M5FWL5_DACPD</name>
<evidence type="ECO:0000256" key="7">
    <source>
        <dbReference type="RuleBase" id="RU361277"/>
    </source>
</evidence>
<dbReference type="Gene3D" id="3.40.50.720">
    <property type="entry name" value="NAD(P)-binding Rossmann-like Domain"/>
    <property type="match status" value="1"/>
</dbReference>
<evidence type="ECO:0000256" key="4">
    <source>
        <dbReference type="ARBA" id="ARBA00022833"/>
    </source>
</evidence>
<evidence type="ECO:0000259" key="9">
    <source>
        <dbReference type="SMART" id="SM00829"/>
    </source>
</evidence>
<dbReference type="InterPro" id="IPR013149">
    <property type="entry name" value="ADH-like_C"/>
</dbReference>
<keyword evidence="4 7" id="KW-0862">Zinc</keyword>
<dbReference type="GO" id="GO:0008270">
    <property type="term" value="F:zinc ion binding"/>
    <property type="evidence" value="ECO:0007669"/>
    <property type="project" value="InterPro"/>
</dbReference>
<dbReference type="InterPro" id="IPR020843">
    <property type="entry name" value="ER"/>
</dbReference>
<dbReference type="FunFam" id="3.40.50.720:FF:000068">
    <property type="entry name" value="Sorbitol dehydrogenase"/>
    <property type="match status" value="1"/>
</dbReference>
<evidence type="ECO:0000256" key="5">
    <source>
        <dbReference type="ARBA" id="ARBA00023002"/>
    </source>
</evidence>
<sequence length="375" mass="39765">MTPPEKSYTAMVLHGPEDLRLESRVPTPPGEGDVQVQVVATGLCGSDLHYYQHGRNGDFALRAPLVLGHESSGVVVALGPGVTGLRVGQRVAIECGVYCGKCTLCLGGRYNLCPSMQFCSSAKTFPHRDGTLQGRMNHPARLLHPISDNTTFEQAALAEPLSVVLHASRRANFQRGQSALVLGAGAVGLLACALAKANGASRVLVVDIDPSRLEFAKEQGFADVTYTLQRGRRPATREEGLDRARETAGKLKSGTGHSDGFDVVFECTGVEPCIQAGVHCATTGGKLVLVGMGTPAALFPLSASALREVDVLGVFRYHDTYPEALRLIGSGALEGIEKMVTHRFALEDAGKAFELISKGGDEQSGMVIKVMVGRD</sequence>
<comment type="similarity">
    <text evidence="2 7">Belongs to the zinc-containing alcohol dehydrogenase family.</text>
</comment>
<dbReference type="Pfam" id="PF08240">
    <property type="entry name" value="ADH_N"/>
    <property type="match status" value="1"/>
</dbReference>
<dbReference type="SMART" id="SM00829">
    <property type="entry name" value="PKS_ER"/>
    <property type="match status" value="1"/>
</dbReference>
<dbReference type="CDD" id="cd05285">
    <property type="entry name" value="sorbitol_DH"/>
    <property type="match status" value="1"/>
</dbReference>
<feature type="region of interest" description="Disordered" evidence="8">
    <location>
        <begin position="232"/>
        <end position="253"/>
    </location>
</feature>
<proteinExistence type="inferred from homology"/>
<protein>
    <submittedName>
        <fullName evidence="10">GroES-like protein</fullName>
    </submittedName>
</protein>
<dbReference type="Pfam" id="PF00107">
    <property type="entry name" value="ADH_zinc_N"/>
    <property type="match status" value="1"/>
</dbReference>
<feature type="compositionally biased region" description="Basic and acidic residues" evidence="8">
    <location>
        <begin position="235"/>
        <end position="249"/>
    </location>
</feature>
<dbReference type="SUPFAM" id="SSF51735">
    <property type="entry name" value="NAD(P)-binding Rossmann-fold domains"/>
    <property type="match status" value="1"/>
</dbReference>
<dbReference type="STRING" id="1858805.M5FWL5"/>
<keyword evidence="3 7" id="KW-0479">Metal-binding</keyword>
<evidence type="ECO:0000256" key="2">
    <source>
        <dbReference type="ARBA" id="ARBA00008072"/>
    </source>
</evidence>
<organism evidence="10 11">
    <name type="scientific">Dacryopinax primogenitus (strain DJM 731)</name>
    <name type="common">Brown rot fungus</name>
    <dbReference type="NCBI Taxonomy" id="1858805"/>
    <lineage>
        <taxon>Eukaryota</taxon>
        <taxon>Fungi</taxon>
        <taxon>Dikarya</taxon>
        <taxon>Basidiomycota</taxon>
        <taxon>Agaricomycotina</taxon>
        <taxon>Dacrymycetes</taxon>
        <taxon>Dacrymycetales</taxon>
        <taxon>Dacrymycetaceae</taxon>
        <taxon>Dacryopinax</taxon>
    </lineage>
</organism>
<dbReference type="InterPro" id="IPR045306">
    <property type="entry name" value="SDH-like"/>
</dbReference>
<dbReference type="Gene3D" id="3.90.180.10">
    <property type="entry name" value="Medium-chain alcohol dehydrogenases, catalytic domain"/>
    <property type="match status" value="1"/>
</dbReference>
<dbReference type="PANTHER" id="PTHR43161">
    <property type="entry name" value="SORBITOL DEHYDROGENASE"/>
    <property type="match status" value="1"/>
</dbReference>
<dbReference type="GO" id="GO:0006062">
    <property type="term" value="P:sorbitol catabolic process"/>
    <property type="evidence" value="ECO:0007669"/>
    <property type="project" value="TreeGrafter"/>
</dbReference>
<evidence type="ECO:0000256" key="8">
    <source>
        <dbReference type="SAM" id="MobiDB-lite"/>
    </source>
</evidence>
<reference evidence="10 11" key="1">
    <citation type="journal article" date="2012" name="Science">
        <title>The Paleozoic origin of enzymatic lignin decomposition reconstructed from 31 fungal genomes.</title>
        <authorList>
            <person name="Floudas D."/>
            <person name="Binder M."/>
            <person name="Riley R."/>
            <person name="Barry K."/>
            <person name="Blanchette R.A."/>
            <person name="Henrissat B."/>
            <person name="Martinez A.T."/>
            <person name="Otillar R."/>
            <person name="Spatafora J.W."/>
            <person name="Yadav J.S."/>
            <person name="Aerts A."/>
            <person name="Benoit I."/>
            <person name="Boyd A."/>
            <person name="Carlson A."/>
            <person name="Copeland A."/>
            <person name="Coutinho P.M."/>
            <person name="de Vries R.P."/>
            <person name="Ferreira P."/>
            <person name="Findley K."/>
            <person name="Foster B."/>
            <person name="Gaskell J."/>
            <person name="Glotzer D."/>
            <person name="Gorecki P."/>
            <person name="Heitman J."/>
            <person name="Hesse C."/>
            <person name="Hori C."/>
            <person name="Igarashi K."/>
            <person name="Jurgens J.A."/>
            <person name="Kallen N."/>
            <person name="Kersten P."/>
            <person name="Kohler A."/>
            <person name="Kuees U."/>
            <person name="Kumar T.K.A."/>
            <person name="Kuo A."/>
            <person name="LaButti K."/>
            <person name="Larrondo L.F."/>
            <person name="Lindquist E."/>
            <person name="Ling A."/>
            <person name="Lombard V."/>
            <person name="Lucas S."/>
            <person name="Lundell T."/>
            <person name="Martin R."/>
            <person name="McLaughlin D.J."/>
            <person name="Morgenstern I."/>
            <person name="Morin E."/>
            <person name="Murat C."/>
            <person name="Nagy L.G."/>
            <person name="Nolan M."/>
            <person name="Ohm R.A."/>
            <person name="Patyshakuliyeva A."/>
            <person name="Rokas A."/>
            <person name="Ruiz-Duenas F.J."/>
            <person name="Sabat G."/>
            <person name="Salamov A."/>
            <person name="Samejima M."/>
            <person name="Schmutz J."/>
            <person name="Slot J.C."/>
            <person name="St John F."/>
            <person name="Stenlid J."/>
            <person name="Sun H."/>
            <person name="Sun S."/>
            <person name="Syed K."/>
            <person name="Tsang A."/>
            <person name="Wiebenga A."/>
            <person name="Young D."/>
            <person name="Pisabarro A."/>
            <person name="Eastwood D.C."/>
            <person name="Martin F."/>
            <person name="Cullen D."/>
            <person name="Grigoriev I.V."/>
            <person name="Hibbett D.S."/>
        </authorList>
    </citation>
    <scope>NUCLEOTIDE SEQUENCE [LARGE SCALE GENOMIC DNA]</scope>
    <source>
        <strain evidence="10 11">DJM-731 SS1</strain>
    </source>
</reference>
<dbReference type="InterPro" id="IPR036291">
    <property type="entry name" value="NAD(P)-bd_dom_sf"/>
</dbReference>
<comment type="cofactor">
    <cofactor evidence="1 7">
        <name>Zn(2+)</name>
        <dbReference type="ChEBI" id="CHEBI:29105"/>
    </cofactor>
</comment>
<dbReference type="PANTHER" id="PTHR43161:SF25">
    <property type="entry name" value="ALCOHOL DEHYDROGENASE, PUTATIVE (AFU_ORTHOLOGUE AFUA_1G14390)-RELATED"/>
    <property type="match status" value="1"/>
</dbReference>
<dbReference type="Proteomes" id="UP000030653">
    <property type="component" value="Unassembled WGS sequence"/>
</dbReference>